<reference evidence="1" key="1">
    <citation type="journal article" date="2018" name="J. Virol.">
        <title>A novel Sulfolobus virus with an exceptional capsid architecture.</title>
        <authorList>
            <person name="Wang H."/>
            <person name="Guo Z."/>
            <person name="Feng H."/>
            <person name="Chen Y."/>
            <person name="Hernandez W."/>
            <person name="Dai X."/>
            <person name="Zhang Z."/>
            <person name="Zheng X."/>
            <person name="Lopez M.M."/>
            <person name="Fu Y."/>
            <person name="Zhang C."/>
            <person name="Zhu P."/>
            <person name="Huang L."/>
        </authorList>
    </citation>
    <scope>NUCLEOTIDE SEQUENCE [LARGE SCALE GENOMIC DNA]</scope>
    <source>
        <strain evidence="1">CR_L</strain>
    </source>
</reference>
<name>A0A2H4RBQ5_9VIRU</name>
<evidence type="ECO:0008006" key="3">
    <source>
        <dbReference type="Google" id="ProtNLM"/>
    </source>
</evidence>
<organism evidence="1">
    <name type="scientific">Sulfolobus ellipsoid virus 1</name>
    <dbReference type="NCBI Taxonomy" id="2056194"/>
    <lineage>
        <taxon>Viruses</taxon>
        <taxon>Viruses incertae sedis</taxon>
        <taxon>Ovaliviridae</taxon>
        <taxon>Alphaovalivirus</taxon>
        <taxon>Alphaovalivirus fumarolicaense</taxon>
    </lineage>
</organism>
<proteinExistence type="predicted"/>
<keyword evidence="2" id="KW-1185">Reference proteome</keyword>
<dbReference type="RefSeq" id="YP_009639298.1">
    <property type="nucleotide sequence ID" value="NC_042347.1"/>
</dbReference>
<accession>A0A2H4RBQ5</accession>
<sequence length="104" mass="12404">MICPICKTEVNSNHFYIHAKRYLYKGIVFYECPLCGFYFSNLSVHMNAHIKNRIAVKYAIMFRNGQIRDFRRVPKTCRAYVKSMIRRYEKIKKEGKLLSEESVV</sequence>
<dbReference type="Proteomes" id="UP000242614">
    <property type="component" value="Segment"/>
</dbReference>
<protein>
    <recommendedName>
        <fullName evidence="3">C2H2-type domain-containing protein</fullName>
    </recommendedName>
</protein>
<evidence type="ECO:0000313" key="2">
    <source>
        <dbReference type="Proteomes" id="UP000242614"/>
    </source>
</evidence>
<evidence type="ECO:0000313" key="1">
    <source>
        <dbReference type="EMBL" id="ATY46510.1"/>
    </source>
</evidence>
<dbReference type="KEGG" id="vg:40236087"/>
<dbReference type="EMBL" id="MF144115">
    <property type="protein sequence ID" value="ATY46510.1"/>
    <property type="molecule type" value="Genomic_DNA"/>
</dbReference>
<dbReference type="GeneID" id="40236087"/>